<dbReference type="SUPFAM" id="SSF52096">
    <property type="entry name" value="ClpP/crotonase"/>
    <property type="match status" value="1"/>
</dbReference>
<evidence type="ECO:0000256" key="5">
    <source>
        <dbReference type="ARBA" id="ARBA00022825"/>
    </source>
</evidence>
<comment type="function">
    <text evidence="7">Cleaves peptides in various proteins in a process that requires ATP hydrolysis. Has a chymotrypsin-like activity. Plays a major role in the degradation of misfolded proteins.</text>
</comment>
<reference evidence="10 11" key="1">
    <citation type="submission" date="2020-07" db="EMBL/GenBank/DDBJ databases">
        <title>Huge and variable diversity of episymbiotic CPR bacteria and DPANN archaea in groundwater ecosystems.</title>
        <authorList>
            <person name="He C.Y."/>
            <person name="Keren R."/>
            <person name="Whittaker M."/>
            <person name="Farag I.F."/>
            <person name="Doudna J."/>
            <person name="Cate J.H.D."/>
            <person name="Banfield J.F."/>
        </authorList>
    </citation>
    <scope>NUCLEOTIDE SEQUENCE [LARGE SCALE GENOMIC DNA]</scope>
    <source>
        <strain evidence="10">NC_groundwater_70_Ag_B-0.1um_54_66</strain>
    </source>
</reference>
<name>A0A7T5R0I0_9BACT</name>
<dbReference type="HAMAP" id="MF_00444">
    <property type="entry name" value="ClpP"/>
    <property type="match status" value="1"/>
</dbReference>
<evidence type="ECO:0000256" key="4">
    <source>
        <dbReference type="ARBA" id="ARBA00022801"/>
    </source>
</evidence>
<dbReference type="InterPro" id="IPR029045">
    <property type="entry name" value="ClpP/crotonase-like_dom_sf"/>
</dbReference>
<dbReference type="Proteomes" id="UP000595362">
    <property type="component" value="Chromosome"/>
</dbReference>
<accession>A0A7T5R0I0</accession>
<comment type="subcellular location">
    <subcellularLocation>
        <location evidence="7">Cytoplasm</location>
    </subcellularLocation>
</comment>
<evidence type="ECO:0000256" key="2">
    <source>
        <dbReference type="ARBA" id="ARBA00022490"/>
    </source>
</evidence>
<comment type="catalytic activity">
    <reaction evidence="6 7 8">
        <text>Hydrolysis of proteins to small peptides in the presence of ATP and magnesium. alpha-casein is the usual test substrate. In the absence of ATP, only oligopeptides shorter than five residues are hydrolyzed (such as succinyl-Leu-Tyr-|-NHMec, and Leu-Tyr-Leu-|-Tyr-Trp, in which cleavage of the -Tyr-|-Leu- and -Tyr-|-Trp bonds also occurs).</text>
        <dbReference type="EC" id="3.4.21.92"/>
    </reaction>
</comment>
<dbReference type="GO" id="GO:0006515">
    <property type="term" value="P:protein quality control for misfolded or incompletely synthesized proteins"/>
    <property type="evidence" value="ECO:0007669"/>
    <property type="project" value="TreeGrafter"/>
</dbReference>
<evidence type="ECO:0000256" key="6">
    <source>
        <dbReference type="ARBA" id="ARBA00034021"/>
    </source>
</evidence>
<evidence type="ECO:0000256" key="1">
    <source>
        <dbReference type="ARBA" id="ARBA00007039"/>
    </source>
</evidence>
<dbReference type="NCBIfam" id="NF001368">
    <property type="entry name" value="PRK00277.1"/>
    <property type="match status" value="1"/>
</dbReference>
<evidence type="ECO:0000256" key="8">
    <source>
        <dbReference type="PROSITE-ProRule" id="PRU10086"/>
    </source>
</evidence>
<comment type="subunit">
    <text evidence="7">Fourteen ClpP subunits assemble into 2 heptameric rings which stack back to back to give a disk-like structure with a central cavity, resembling the structure of eukaryotic proteasomes.</text>
</comment>
<evidence type="ECO:0000313" key="11">
    <source>
        <dbReference type="Proteomes" id="UP000595362"/>
    </source>
</evidence>
<sequence>MAILTERDPIDVYNNYYTPIVIEQTARGERSYDIYSRLLKERIIMLSGPVNDNISALICAQLLFLEAENPKKDISFYINSPGGVVTSGMAMYDTMQYISCDVATVCTGQAASMGSLLLTAGAKGKRFSLPSSRIMIHQPHGGAQGQASDIEIQAKEILRLRAMLNEIYVKTTGQKLSTVEKAMDRDNFMSPSEAKDFGLIDHVVISRADIGAALAKDEKK</sequence>
<dbReference type="FunFam" id="3.90.226.10:FF:000001">
    <property type="entry name" value="ATP-dependent Clp protease proteolytic subunit"/>
    <property type="match status" value="1"/>
</dbReference>
<dbReference type="InterPro" id="IPR001907">
    <property type="entry name" value="ClpP"/>
</dbReference>
<dbReference type="PROSITE" id="PS00382">
    <property type="entry name" value="CLP_PROTEASE_HIS"/>
    <property type="match status" value="1"/>
</dbReference>
<evidence type="ECO:0000256" key="3">
    <source>
        <dbReference type="ARBA" id="ARBA00022670"/>
    </source>
</evidence>
<dbReference type="GO" id="GO:0051117">
    <property type="term" value="F:ATPase binding"/>
    <property type="evidence" value="ECO:0007669"/>
    <property type="project" value="TreeGrafter"/>
</dbReference>
<dbReference type="EMBL" id="CP066681">
    <property type="protein sequence ID" value="QQG35288.1"/>
    <property type="molecule type" value="Genomic_DNA"/>
</dbReference>
<dbReference type="Gene3D" id="3.90.226.10">
    <property type="entry name" value="2-enoyl-CoA Hydratase, Chain A, domain 1"/>
    <property type="match status" value="1"/>
</dbReference>
<dbReference type="PANTHER" id="PTHR10381:SF70">
    <property type="entry name" value="ATP-DEPENDENT CLP PROTEASE PROTEOLYTIC SUBUNIT"/>
    <property type="match status" value="1"/>
</dbReference>
<dbReference type="GO" id="GO:0004252">
    <property type="term" value="F:serine-type endopeptidase activity"/>
    <property type="evidence" value="ECO:0007669"/>
    <property type="project" value="UniProtKB-UniRule"/>
</dbReference>
<dbReference type="NCBIfam" id="TIGR00493">
    <property type="entry name" value="clpP"/>
    <property type="match status" value="1"/>
</dbReference>
<keyword evidence="5 7" id="KW-0720">Serine protease</keyword>
<organism evidence="10 11">
    <name type="scientific">Micavibrio aeruginosavorus</name>
    <dbReference type="NCBI Taxonomy" id="349221"/>
    <lineage>
        <taxon>Bacteria</taxon>
        <taxon>Pseudomonadati</taxon>
        <taxon>Bdellovibrionota</taxon>
        <taxon>Bdellovibrionia</taxon>
        <taxon>Bdellovibrionales</taxon>
        <taxon>Pseudobdellovibrionaceae</taxon>
        <taxon>Micavibrio</taxon>
    </lineage>
</organism>
<evidence type="ECO:0000313" key="10">
    <source>
        <dbReference type="EMBL" id="QQG35288.1"/>
    </source>
</evidence>
<keyword evidence="4 7" id="KW-0378">Hydrolase</keyword>
<dbReference type="InterPro" id="IPR033135">
    <property type="entry name" value="ClpP_His_AS"/>
</dbReference>
<dbReference type="NCBIfam" id="NF009205">
    <property type="entry name" value="PRK12553.1"/>
    <property type="match status" value="1"/>
</dbReference>
<feature type="active site" description="Nucleophile" evidence="7">
    <location>
        <position position="112"/>
    </location>
</feature>
<evidence type="ECO:0000256" key="7">
    <source>
        <dbReference type="HAMAP-Rule" id="MF_00444"/>
    </source>
</evidence>
<dbReference type="InterPro" id="IPR023562">
    <property type="entry name" value="ClpP/TepA"/>
</dbReference>
<evidence type="ECO:0000256" key="9">
    <source>
        <dbReference type="RuleBase" id="RU003567"/>
    </source>
</evidence>
<dbReference type="Pfam" id="PF00574">
    <property type="entry name" value="CLP_protease"/>
    <property type="match status" value="1"/>
</dbReference>
<protein>
    <recommendedName>
        <fullName evidence="7 9">ATP-dependent Clp protease proteolytic subunit</fullName>
        <ecNumber evidence="7">3.4.21.92</ecNumber>
    </recommendedName>
    <alternativeName>
        <fullName evidence="7">Endopeptidase Clp</fullName>
    </alternativeName>
</protein>
<dbReference type="EC" id="3.4.21.92" evidence="7"/>
<keyword evidence="2 7" id="KW-0963">Cytoplasm</keyword>
<proteinExistence type="inferred from homology"/>
<comment type="similarity">
    <text evidence="1 7 9">Belongs to the peptidase S14 family.</text>
</comment>
<dbReference type="GO" id="GO:0004176">
    <property type="term" value="F:ATP-dependent peptidase activity"/>
    <property type="evidence" value="ECO:0007669"/>
    <property type="project" value="InterPro"/>
</dbReference>
<dbReference type="PANTHER" id="PTHR10381">
    <property type="entry name" value="ATP-DEPENDENT CLP PROTEASE PROTEOLYTIC SUBUNIT"/>
    <property type="match status" value="1"/>
</dbReference>
<dbReference type="PRINTS" id="PR00127">
    <property type="entry name" value="CLPPROTEASEP"/>
</dbReference>
<dbReference type="CDD" id="cd07017">
    <property type="entry name" value="S14_ClpP_2"/>
    <property type="match status" value="1"/>
</dbReference>
<feature type="active site" evidence="7 8">
    <location>
        <position position="137"/>
    </location>
</feature>
<gene>
    <name evidence="7 10" type="primary">clpP</name>
    <name evidence="10" type="ORF">HYS17_06925</name>
</gene>
<dbReference type="AlphaFoldDB" id="A0A7T5R0I0"/>
<dbReference type="GO" id="GO:0009368">
    <property type="term" value="C:endopeptidase Clp complex"/>
    <property type="evidence" value="ECO:0007669"/>
    <property type="project" value="TreeGrafter"/>
</dbReference>
<keyword evidence="3 7" id="KW-0645">Protease</keyword>
<dbReference type="GO" id="GO:0005737">
    <property type="term" value="C:cytoplasm"/>
    <property type="evidence" value="ECO:0007669"/>
    <property type="project" value="UniProtKB-SubCell"/>
</dbReference>